<protein>
    <submittedName>
        <fullName evidence="1">Uncharacterized protein</fullName>
    </submittedName>
</protein>
<accession>A0A9D2H4B6</accession>
<evidence type="ECO:0000313" key="1">
    <source>
        <dbReference type="EMBL" id="HJA04313.1"/>
    </source>
</evidence>
<comment type="caution">
    <text evidence="1">The sequence shown here is derived from an EMBL/GenBank/DDBJ whole genome shotgun (WGS) entry which is preliminary data.</text>
</comment>
<reference evidence="1" key="1">
    <citation type="journal article" date="2021" name="PeerJ">
        <title>Extensive microbial diversity within the chicken gut microbiome revealed by metagenomics and culture.</title>
        <authorList>
            <person name="Gilroy R."/>
            <person name="Ravi A."/>
            <person name="Getino M."/>
            <person name="Pursley I."/>
            <person name="Horton D.L."/>
            <person name="Alikhan N.F."/>
            <person name="Baker D."/>
            <person name="Gharbi K."/>
            <person name="Hall N."/>
            <person name="Watson M."/>
            <person name="Adriaenssens E.M."/>
            <person name="Foster-Nyarko E."/>
            <person name="Jarju S."/>
            <person name="Secka A."/>
            <person name="Antonio M."/>
            <person name="Oren A."/>
            <person name="Chaudhuri R.R."/>
            <person name="La Ragione R."/>
            <person name="Hildebrand F."/>
            <person name="Pallen M.J."/>
        </authorList>
    </citation>
    <scope>NUCLEOTIDE SEQUENCE</scope>
    <source>
        <strain evidence="1">ChiHjej8B7-3636</strain>
    </source>
</reference>
<dbReference type="AlphaFoldDB" id="A0A9D2H4B6"/>
<dbReference type="Proteomes" id="UP000824220">
    <property type="component" value="Unassembled WGS sequence"/>
</dbReference>
<dbReference type="EMBL" id="DXAM01000079">
    <property type="protein sequence ID" value="HJA04313.1"/>
    <property type="molecule type" value="Genomic_DNA"/>
</dbReference>
<evidence type="ECO:0000313" key="2">
    <source>
        <dbReference type="Proteomes" id="UP000824220"/>
    </source>
</evidence>
<gene>
    <name evidence="1" type="ORF">H9800_05575</name>
</gene>
<reference evidence="1" key="2">
    <citation type="submission" date="2021-04" db="EMBL/GenBank/DDBJ databases">
        <authorList>
            <person name="Gilroy R."/>
        </authorList>
    </citation>
    <scope>NUCLEOTIDE SEQUENCE</scope>
    <source>
        <strain evidence="1">ChiHjej8B7-3636</strain>
    </source>
</reference>
<organism evidence="1 2">
    <name type="scientific">Candidatus Microbacterium stercoravium</name>
    <dbReference type="NCBI Taxonomy" id="2838697"/>
    <lineage>
        <taxon>Bacteria</taxon>
        <taxon>Bacillati</taxon>
        <taxon>Actinomycetota</taxon>
        <taxon>Actinomycetes</taxon>
        <taxon>Micrococcales</taxon>
        <taxon>Microbacteriaceae</taxon>
        <taxon>Microbacterium</taxon>
    </lineage>
</organism>
<sequence>MSDLADFVTLLSEPGPWTFAYCDGSRREFSRSDLENDLLHADAPGDDVAPLLRAFDEAATSHVSSPVRYIIVRGGELIVNAALSGHRCHREFAGHDSIPPVLPMLWHGRDFAATAMRRARTPEEHVQVGGTRAVMQAVQRGQVRMLMLDVRMWTSEKTLEALAAEPWVDDRERTDVAGYGPVAVAEALARAALLSGARVVVEDRADEAARSARAARPPRAILSETVVESAAPHAPVMAA</sequence>
<proteinExistence type="predicted"/>
<name>A0A9D2H4B6_9MICO</name>